<dbReference type="InterPro" id="IPR012337">
    <property type="entry name" value="RNaseH-like_sf"/>
</dbReference>
<evidence type="ECO:0000259" key="3">
    <source>
        <dbReference type="PROSITE" id="PS50879"/>
    </source>
</evidence>
<evidence type="ECO:0000256" key="1">
    <source>
        <dbReference type="ARBA" id="ARBA00005300"/>
    </source>
</evidence>
<comment type="similarity">
    <text evidence="1">Belongs to the RNase H family.</text>
</comment>
<dbReference type="GO" id="GO:0003676">
    <property type="term" value="F:nucleic acid binding"/>
    <property type="evidence" value="ECO:0007669"/>
    <property type="project" value="InterPro"/>
</dbReference>
<sequence>MSSAGVTREFRTLGWNVHILCGPESDRFAGLFHPPGSNSLTYRDIVNELRLCFDIPINSEAELDESADSWTDIAFGYGDSVGVNLQPLDDDAFPTSMSSSRLISGPCLDEFVSTPQEDPSSDLARLPIARLHAVRHVECGIGRAEPLTAHLRSGCAKHIPYPTLRRDERYLPPNKASGDPRFSRLPYRKTIRPTRGSQSPPKRSASGSVSPTKDIESNVEVADAEDVTDMVAPPTFDIPFEQAHQTMAAFRTSCLAASTKCAVTGKGRSWYMNPSVGPAVQACHIVPQQHYHVYPVPSSFGDSRYSPRRLREAWNRTWSAENGLLLLSHLHEAFDSRLISIHPETHRVRVFMPYDVLLDYHDTVAQLSPIVERRALRHHYQMCCIENMAAKMLMSESFTSEVVPGSAVLGVTSPCETRGRTPIIPSVTSRGNGSPHDPPGDPSKRARKAHGEPAGDTIDFAPDIAPSMVDGSSTSSSFRDELSPPHEMQGMWYILDQTEKHGGKRRRRESESENTNLVYNEESQSKDQHRRPYWDGCITSSNNKEFLADVNWKLGKIKSVEKAQERHQYSIDNEPNAIHIYTDGSGINGHVGAAAVCTTTSQTKSAYMGDDAVSTVYAGELQGISLAFQIAQEDRNRGNIRNKVLIYTDNQAAVRSVARPRGKSGSYLLQDITRRTQELREQGLTVQTRWIPAHTGIYGNEAADQAAKEATGWRMKGPPGPKAQRPRVLHSLRSALKLWTSGVVNKRWQAQWQQETRGRTTFRHTPEPTPRVLQPHKNLSKRQSAIYVQLRTEKIGMNDFLFKRRVPEIKEPRCDCGVGRQTVAHILLQCMRHTALRNQELGQFPGRQNLRVLLSERKLAAKVVKFMEQTQILGQFRTDP</sequence>
<feature type="region of interest" description="Disordered" evidence="2">
    <location>
        <begin position="166"/>
        <end position="217"/>
    </location>
</feature>
<dbReference type="SUPFAM" id="SSF53098">
    <property type="entry name" value="Ribonuclease H-like"/>
    <property type="match status" value="1"/>
</dbReference>
<dbReference type="PANTHER" id="PTHR10642">
    <property type="entry name" value="RIBONUCLEASE H1"/>
    <property type="match status" value="1"/>
</dbReference>
<comment type="caution">
    <text evidence="4">The sequence shown here is derived from an EMBL/GenBank/DDBJ whole genome shotgun (WGS) entry which is preliminary data.</text>
</comment>
<dbReference type="PROSITE" id="PS50879">
    <property type="entry name" value="RNASE_H_1"/>
    <property type="match status" value="1"/>
</dbReference>
<evidence type="ECO:0000256" key="2">
    <source>
        <dbReference type="SAM" id="MobiDB-lite"/>
    </source>
</evidence>
<protein>
    <submittedName>
        <fullName evidence="4">Ribonuclease H-like protein</fullName>
    </submittedName>
</protein>
<dbReference type="GO" id="GO:0043137">
    <property type="term" value="P:DNA replication, removal of RNA primer"/>
    <property type="evidence" value="ECO:0007669"/>
    <property type="project" value="TreeGrafter"/>
</dbReference>
<dbReference type="Gene3D" id="3.30.420.10">
    <property type="entry name" value="Ribonuclease H-like superfamily/Ribonuclease H"/>
    <property type="match status" value="1"/>
</dbReference>
<dbReference type="PANTHER" id="PTHR10642:SF25">
    <property type="entry name" value="RNASE H TYPE-1 DOMAIN-CONTAINING PROTEIN"/>
    <property type="match status" value="1"/>
</dbReference>
<dbReference type="EMBL" id="AZNH01000065">
    <property type="protein sequence ID" value="KID83186.1"/>
    <property type="molecule type" value="Genomic_DNA"/>
</dbReference>
<proteinExistence type="inferred from homology"/>
<accession>A0A0B4H096</accession>
<evidence type="ECO:0000313" key="5">
    <source>
        <dbReference type="Proteomes" id="UP000031192"/>
    </source>
</evidence>
<dbReference type="AlphaFoldDB" id="A0A0B4H096"/>
<dbReference type="InterPro" id="IPR003615">
    <property type="entry name" value="HNH_nuc"/>
</dbReference>
<feature type="compositionally biased region" description="Polar residues" evidence="2">
    <location>
        <begin position="195"/>
        <end position="211"/>
    </location>
</feature>
<gene>
    <name evidence="4" type="ORF">MGU_09549</name>
</gene>
<keyword evidence="5" id="KW-1185">Reference proteome</keyword>
<evidence type="ECO:0000313" key="4">
    <source>
        <dbReference type="EMBL" id="KID83186.1"/>
    </source>
</evidence>
<dbReference type="GO" id="GO:0004523">
    <property type="term" value="F:RNA-DNA hybrid ribonuclease activity"/>
    <property type="evidence" value="ECO:0007669"/>
    <property type="project" value="InterPro"/>
</dbReference>
<feature type="region of interest" description="Disordered" evidence="2">
    <location>
        <begin position="755"/>
        <end position="774"/>
    </location>
</feature>
<dbReference type="Pfam" id="PF00075">
    <property type="entry name" value="RNase_H"/>
    <property type="match status" value="1"/>
</dbReference>
<dbReference type="HOGENOM" id="CLU_017783_1_0_1"/>
<name>A0A0B4H096_METGA</name>
<feature type="domain" description="RNase H type-1" evidence="3">
    <location>
        <begin position="574"/>
        <end position="712"/>
    </location>
</feature>
<feature type="region of interest" description="Disordered" evidence="2">
    <location>
        <begin position="414"/>
        <end position="484"/>
    </location>
</feature>
<dbReference type="InterPro" id="IPR002156">
    <property type="entry name" value="RNaseH_domain"/>
</dbReference>
<dbReference type="OrthoDB" id="2142759at2759"/>
<dbReference type="CDD" id="cd09276">
    <property type="entry name" value="Rnase_HI_RT_non_LTR"/>
    <property type="match status" value="1"/>
</dbReference>
<dbReference type="Proteomes" id="UP000031192">
    <property type="component" value="Unassembled WGS sequence"/>
</dbReference>
<feature type="compositionally biased region" description="Basic and acidic residues" evidence="2">
    <location>
        <begin position="438"/>
        <end position="453"/>
    </location>
</feature>
<organism evidence="4 5">
    <name type="scientific">Metarhizium guizhouense (strain ARSEF 977)</name>
    <dbReference type="NCBI Taxonomy" id="1276136"/>
    <lineage>
        <taxon>Eukaryota</taxon>
        <taxon>Fungi</taxon>
        <taxon>Dikarya</taxon>
        <taxon>Ascomycota</taxon>
        <taxon>Pezizomycotina</taxon>
        <taxon>Sordariomycetes</taxon>
        <taxon>Hypocreomycetidae</taxon>
        <taxon>Hypocreales</taxon>
        <taxon>Clavicipitaceae</taxon>
        <taxon>Metarhizium</taxon>
    </lineage>
</organism>
<dbReference type="InterPro" id="IPR036397">
    <property type="entry name" value="RNaseH_sf"/>
</dbReference>
<reference evidence="4 5" key="1">
    <citation type="journal article" date="2014" name="Proc. Natl. Acad. Sci. U.S.A.">
        <title>Trajectory and genomic determinants of fungal-pathogen speciation and host adaptation.</title>
        <authorList>
            <person name="Hu X."/>
            <person name="Xiao G."/>
            <person name="Zheng P."/>
            <person name="Shang Y."/>
            <person name="Su Y."/>
            <person name="Zhang X."/>
            <person name="Liu X."/>
            <person name="Zhan S."/>
            <person name="St Leger R.J."/>
            <person name="Wang C."/>
        </authorList>
    </citation>
    <scope>NUCLEOTIDE SEQUENCE [LARGE SCALE GENOMIC DNA]</scope>
    <source>
        <strain evidence="4 5">ARSEF 977</strain>
    </source>
</reference>
<dbReference type="Pfam" id="PF13391">
    <property type="entry name" value="HNH_2"/>
    <property type="match status" value="1"/>
</dbReference>
<dbReference type="InterPro" id="IPR050092">
    <property type="entry name" value="RNase_H"/>
</dbReference>